<dbReference type="Pfam" id="PF14321">
    <property type="entry name" value="DUF4382"/>
    <property type="match status" value="1"/>
</dbReference>
<dbReference type="RefSeq" id="WP_284382879.1">
    <property type="nucleotide sequence ID" value="NZ_BSNM01000016.1"/>
</dbReference>
<dbReference type="Proteomes" id="UP001161389">
    <property type="component" value="Unassembled WGS sequence"/>
</dbReference>
<sequence length="295" mass="30791">MSAIKYLPLLAVLPLAVTGCGGGSSSSSSEKGSFSLSVTDAPVDDAENVVVEFTGVELKPADGESITITFDTPKTIDLLAQQNGSSAELLSDQSLEAGNYNWIRLAVNAEEDNVMDSYIQIGGTQYELDIPSGSQSGLKLNSGFTITASGNANYTIDFDLRKSVVLANGDYKLRPSLRLVDDTEVGTISGEVDANVIAAQCADANTYSGVVYVFSGAGVTPDDLDGTDPEPLSSASVNFSEEGGVYSYTAAFLEAGDYTLSYTCDADDSEVDEVLTFNGTSDVTLAAGATETLNF</sequence>
<dbReference type="PROSITE" id="PS51257">
    <property type="entry name" value="PROKAR_LIPOPROTEIN"/>
    <property type="match status" value="1"/>
</dbReference>
<reference evidence="2" key="1">
    <citation type="journal article" date="2014" name="Int. J. Syst. Evol. Microbiol.">
        <title>Complete genome sequence of Corynebacterium casei LMG S-19264T (=DSM 44701T), isolated from a smear-ripened cheese.</title>
        <authorList>
            <consortium name="US DOE Joint Genome Institute (JGI-PGF)"/>
            <person name="Walter F."/>
            <person name="Albersmeier A."/>
            <person name="Kalinowski J."/>
            <person name="Ruckert C."/>
        </authorList>
    </citation>
    <scope>NUCLEOTIDE SEQUENCE</scope>
    <source>
        <strain evidence="2">NBRC 110071</strain>
    </source>
</reference>
<gene>
    <name evidence="2" type="ORF">GCM10007876_32380</name>
</gene>
<organism evidence="2 3">
    <name type="scientific">Litoribrevibacter albus</name>
    <dbReference type="NCBI Taxonomy" id="1473156"/>
    <lineage>
        <taxon>Bacteria</taxon>
        <taxon>Pseudomonadati</taxon>
        <taxon>Pseudomonadota</taxon>
        <taxon>Gammaproteobacteria</taxon>
        <taxon>Oceanospirillales</taxon>
        <taxon>Oceanospirillaceae</taxon>
        <taxon>Litoribrevibacter</taxon>
    </lineage>
</organism>
<proteinExistence type="predicted"/>
<dbReference type="InterPro" id="IPR025491">
    <property type="entry name" value="DUF4382"/>
</dbReference>
<dbReference type="AlphaFoldDB" id="A0AA37W935"/>
<name>A0AA37W935_9GAMM</name>
<evidence type="ECO:0000313" key="2">
    <source>
        <dbReference type="EMBL" id="GLQ32759.1"/>
    </source>
</evidence>
<dbReference type="EMBL" id="BSNM01000016">
    <property type="protein sequence ID" value="GLQ32759.1"/>
    <property type="molecule type" value="Genomic_DNA"/>
</dbReference>
<protein>
    <recommendedName>
        <fullName evidence="1">DUF4382 domain-containing protein</fullName>
    </recommendedName>
</protein>
<evidence type="ECO:0000259" key="1">
    <source>
        <dbReference type="Pfam" id="PF14321"/>
    </source>
</evidence>
<evidence type="ECO:0000313" key="3">
    <source>
        <dbReference type="Proteomes" id="UP001161389"/>
    </source>
</evidence>
<accession>A0AA37W935</accession>
<keyword evidence="3" id="KW-1185">Reference proteome</keyword>
<feature type="domain" description="DUF4382" evidence="1">
    <location>
        <begin position="31"/>
        <end position="175"/>
    </location>
</feature>
<reference evidence="2" key="2">
    <citation type="submission" date="2023-01" db="EMBL/GenBank/DDBJ databases">
        <title>Draft genome sequence of Litoribrevibacter albus strain NBRC 110071.</title>
        <authorList>
            <person name="Sun Q."/>
            <person name="Mori K."/>
        </authorList>
    </citation>
    <scope>NUCLEOTIDE SEQUENCE</scope>
    <source>
        <strain evidence="2">NBRC 110071</strain>
    </source>
</reference>
<comment type="caution">
    <text evidence="2">The sequence shown here is derived from an EMBL/GenBank/DDBJ whole genome shotgun (WGS) entry which is preliminary data.</text>
</comment>